<dbReference type="OrthoDB" id="3711359at2759"/>
<reference evidence="1" key="1">
    <citation type="journal article" date="2020" name="Stud. Mycol.">
        <title>101 Dothideomycetes genomes: a test case for predicting lifestyles and emergence of pathogens.</title>
        <authorList>
            <person name="Haridas S."/>
            <person name="Albert R."/>
            <person name="Binder M."/>
            <person name="Bloem J."/>
            <person name="Labutti K."/>
            <person name="Salamov A."/>
            <person name="Andreopoulos B."/>
            <person name="Baker S."/>
            <person name="Barry K."/>
            <person name="Bills G."/>
            <person name="Bluhm B."/>
            <person name="Cannon C."/>
            <person name="Castanera R."/>
            <person name="Culley D."/>
            <person name="Daum C."/>
            <person name="Ezra D."/>
            <person name="Gonzalez J."/>
            <person name="Henrissat B."/>
            <person name="Kuo A."/>
            <person name="Liang C."/>
            <person name="Lipzen A."/>
            <person name="Lutzoni F."/>
            <person name="Magnuson J."/>
            <person name="Mondo S."/>
            <person name="Nolan M."/>
            <person name="Ohm R."/>
            <person name="Pangilinan J."/>
            <person name="Park H.-J."/>
            <person name="Ramirez L."/>
            <person name="Alfaro M."/>
            <person name="Sun H."/>
            <person name="Tritt A."/>
            <person name="Yoshinaga Y."/>
            <person name="Zwiers L.-H."/>
            <person name="Turgeon B."/>
            <person name="Goodwin S."/>
            <person name="Spatafora J."/>
            <person name="Crous P."/>
            <person name="Grigoriev I."/>
        </authorList>
    </citation>
    <scope>NUCLEOTIDE SEQUENCE</scope>
    <source>
        <strain evidence="1">CBS 107.79</strain>
    </source>
</reference>
<evidence type="ECO:0000313" key="1">
    <source>
        <dbReference type="EMBL" id="KAF1968757.1"/>
    </source>
</evidence>
<evidence type="ECO:0000313" key="2">
    <source>
        <dbReference type="Proteomes" id="UP000800036"/>
    </source>
</evidence>
<sequence length="360" mass="41277">MTGSAIEAVPKGYKSNYYKQPSFFEHLNYDVRQIIYKHMEKHLPPVSDSLEFAGFALSCKQAYNEVCQPAMTGLKQFLEDFQRNFEQYAGTSTRIIPNIPSHSTFEQLRHITIRIPPSLVIGSFDTQLDKAVLALRPILSGYFQKVTLLFVDPENQYPPNFRSGLRVSSGHALFRLAQIIMDERKVQSSVKALSKYVSKVPNYQGLHPSTSVQPARRDFDFTGTLLHQGRDLPRPVSTTEIQIAWDWRDEETISTPVELRGYRHEYELRSSGQSERSRPQLYVVGNKDRSVGMQGITCKERWSVSESVRLYWLLQEHRYKSLRGYCWSEGIGKEVRDGLGGMSAKEFQERNPPLVLAALF</sequence>
<proteinExistence type="predicted"/>
<keyword evidence="2" id="KW-1185">Reference proteome</keyword>
<accession>A0A6A5V607</accession>
<dbReference type="AlphaFoldDB" id="A0A6A5V607"/>
<dbReference type="Proteomes" id="UP000800036">
    <property type="component" value="Unassembled WGS sequence"/>
</dbReference>
<protein>
    <submittedName>
        <fullName evidence="1">Uncharacterized protein</fullName>
    </submittedName>
</protein>
<name>A0A6A5V607_9PLEO</name>
<organism evidence="1 2">
    <name type="scientific">Bimuria novae-zelandiae CBS 107.79</name>
    <dbReference type="NCBI Taxonomy" id="1447943"/>
    <lineage>
        <taxon>Eukaryota</taxon>
        <taxon>Fungi</taxon>
        <taxon>Dikarya</taxon>
        <taxon>Ascomycota</taxon>
        <taxon>Pezizomycotina</taxon>
        <taxon>Dothideomycetes</taxon>
        <taxon>Pleosporomycetidae</taxon>
        <taxon>Pleosporales</taxon>
        <taxon>Massarineae</taxon>
        <taxon>Didymosphaeriaceae</taxon>
        <taxon>Bimuria</taxon>
    </lineage>
</organism>
<dbReference type="EMBL" id="ML976717">
    <property type="protein sequence ID" value="KAF1968757.1"/>
    <property type="molecule type" value="Genomic_DNA"/>
</dbReference>
<gene>
    <name evidence="1" type="ORF">BU23DRAFT_258882</name>
</gene>